<evidence type="ECO:0000259" key="7">
    <source>
        <dbReference type="Pfam" id="PF00324"/>
    </source>
</evidence>
<dbReference type="Gene3D" id="1.20.1740.10">
    <property type="entry name" value="Amino acid/polyamine transporter I"/>
    <property type="match status" value="1"/>
</dbReference>
<dbReference type="Proteomes" id="UP000632322">
    <property type="component" value="Unassembled WGS sequence"/>
</dbReference>
<keyword evidence="9" id="KW-1185">Reference proteome</keyword>
<evidence type="ECO:0000256" key="5">
    <source>
        <dbReference type="SAM" id="MobiDB-lite"/>
    </source>
</evidence>
<feature type="transmembrane region" description="Helical" evidence="6">
    <location>
        <begin position="143"/>
        <end position="162"/>
    </location>
</feature>
<feature type="transmembrane region" description="Helical" evidence="6">
    <location>
        <begin position="214"/>
        <end position="235"/>
    </location>
</feature>
<comment type="subcellular location">
    <subcellularLocation>
        <location evidence="1">Membrane</location>
        <topology evidence="1">Multi-pass membrane protein</topology>
    </subcellularLocation>
</comment>
<dbReference type="Pfam" id="PF00324">
    <property type="entry name" value="AA_permease"/>
    <property type="match status" value="1"/>
</dbReference>
<comment type="caution">
    <text evidence="8">The sequence shown here is derived from an EMBL/GenBank/DDBJ whole genome shotgun (WGS) entry which is preliminary data.</text>
</comment>
<gene>
    <name evidence="8" type="ORF">GCM10010974_12300</name>
</gene>
<feature type="transmembrane region" description="Helical" evidence="6">
    <location>
        <begin position="174"/>
        <end position="194"/>
    </location>
</feature>
<evidence type="ECO:0000313" key="8">
    <source>
        <dbReference type="EMBL" id="GGC31399.1"/>
    </source>
</evidence>
<organism evidence="8 9">
    <name type="scientific">Brevibacterium sediminis</name>
    <dbReference type="NCBI Taxonomy" id="1857024"/>
    <lineage>
        <taxon>Bacteria</taxon>
        <taxon>Bacillati</taxon>
        <taxon>Actinomycetota</taxon>
        <taxon>Actinomycetes</taxon>
        <taxon>Micrococcales</taxon>
        <taxon>Brevibacteriaceae</taxon>
        <taxon>Brevibacterium</taxon>
    </lineage>
</organism>
<dbReference type="EMBL" id="BMJG01000003">
    <property type="protein sequence ID" value="GGC31399.1"/>
    <property type="molecule type" value="Genomic_DNA"/>
</dbReference>
<dbReference type="InterPro" id="IPR004841">
    <property type="entry name" value="AA-permease/SLC12A_dom"/>
</dbReference>
<reference evidence="9" key="1">
    <citation type="journal article" date="2019" name="Int. J. Syst. Evol. Microbiol.">
        <title>The Global Catalogue of Microorganisms (GCM) 10K type strain sequencing project: providing services to taxonomists for standard genome sequencing and annotation.</title>
        <authorList>
            <consortium name="The Broad Institute Genomics Platform"/>
            <consortium name="The Broad Institute Genome Sequencing Center for Infectious Disease"/>
            <person name="Wu L."/>
            <person name="Ma J."/>
        </authorList>
    </citation>
    <scope>NUCLEOTIDE SEQUENCE [LARGE SCALE GENOMIC DNA]</scope>
    <source>
        <strain evidence="9">CGMCC 1.15472</strain>
    </source>
</reference>
<feature type="transmembrane region" description="Helical" evidence="6">
    <location>
        <begin position="51"/>
        <end position="81"/>
    </location>
</feature>
<feature type="transmembrane region" description="Helical" evidence="6">
    <location>
        <begin position="453"/>
        <end position="472"/>
    </location>
</feature>
<sequence length="638" mass="68487">MAAVTYRSDARFKRSMTLQSAMFIAIGGQIGSGWLFAVLSAAGMAGPSAVISWLIGGALVTLIALSWMEVGAALPFSGAIVRYPYLSHGGLTGWLMGMSYWLANLALPPIEAVAAITYVGGLFPNLGLLETRQGISMLAWPNGIITGIVVMFVFMLINIFGVKLLSEANRWITWWKIIIPTATFALLFLVFNAGNYTDHAFFGNAGGTKEGFGATFQAVAISGIAFAMMGFRGVIDFAGEVKNPKRNIPLGTIGSILIPLGIYTGLQIAFIGAINWADAGVNPGDWAALMSSSWADGPLGAALKASGIALLGAFVSLLLLDAVISPGAAGYLYLGSASRVAYGLATNKFFPSILTRMNRHGVPAWAIIVNFAIGLAFFLPAPSWYRLVGFISSALVLSTLTAPAAIRVMRHHAPQLHRPYRLPWSKVLAPIGFIASTITIFWCGFITLANLDAILLGSMVCYAIFFSVKNGWTKRAPSIVLSIVFIIAWVIVCVRGGFILAPSDMAVDDPGKVYEFLIGITVLTVAFLFVLRLMTKREGVRHLRAGYWLVFLLLAELILSAFSEYGPLPTPAVIFPWDSLIAVIIGYIAYLGADKTGFATPELKALEQESIEREAANDGDDSFDDVPSTPAQERRSPE</sequence>
<accession>A0ABQ1LXT1</accession>
<feature type="transmembrane region" description="Helical" evidence="6">
    <location>
        <begin position="574"/>
        <end position="593"/>
    </location>
</feature>
<dbReference type="PANTHER" id="PTHR47547:SF1">
    <property type="entry name" value="ASPARTATE-PROTON SYMPORTER"/>
    <property type="match status" value="1"/>
</dbReference>
<feature type="transmembrane region" description="Helical" evidence="6">
    <location>
        <begin position="362"/>
        <end position="381"/>
    </location>
</feature>
<evidence type="ECO:0000256" key="1">
    <source>
        <dbReference type="ARBA" id="ARBA00004141"/>
    </source>
</evidence>
<evidence type="ECO:0000256" key="4">
    <source>
        <dbReference type="ARBA" id="ARBA00023136"/>
    </source>
</evidence>
<keyword evidence="4 6" id="KW-0472">Membrane</keyword>
<evidence type="ECO:0000256" key="3">
    <source>
        <dbReference type="ARBA" id="ARBA00022989"/>
    </source>
</evidence>
<feature type="transmembrane region" description="Helical" evidence="6">
    <location>
        <begin position="479"/>
        <end position="501"/>
    </location>
</feature>
<proteinExistence type="predicted"/>
<feature type="region of interest" description="Disordered" evidence="5">
    <location>
        <begin position="609"/>
        <end position="638"/>
    </location>
</feature>
<feature type="transmembrane region" description="Helical" evidence="6">
    <location>
        <begin position="101"/>
        <end position="123"/>
    </location>
</feature>
<feature type="transmembrane region" description="Helical" evidence="6">
    <location>
        <begin position="427"/>
        <end position="447"/>
    </location>
</feature>
<keyword evidence="2 6" id="KW-0812">Transmembrane</keyword>
<feature type="transmembrane region" description="Helical" evidence="6">
    <location>
        <begin position="513"/>
        <end position="533"/>
    </location>
</feature>
<dbReference type="InterPro" id="IPR052962">
    <property type="entry name" value="AA_Transporter_AGT"/>
</dbReference>
<feature type="transmembrane region" description="Helical" evidence="6">
    <location>
        <begin position="387"/>
        <end position="406"/>
    </location>
</feature>
<protein>
    <submittedName>
        <fullName evidence="8">Amino acid permease</fullName>
    </submittedName>
</protein>
<feature type="transmembrane region" description="Helical" evidence="6">
    <location>
        <begin position="256"/>
        <end position="277"/>
    </location>
</feature>
<feature type="transmembrane region" description="Helical" evidence="6">
    <location>
        <begin position="545"/>
        <end position="562"/>
    </location>
</feature>
<dbReference type="RefSeq" id="WP_181270881.1">
    <property type="nucleotide sequence ID" value="NZ_BMJG01000003.1"/>
</dbReference>
<evidence type="ECO:0000313" key="9">
    <source>
        <dbReference type="Proteomes" id="UP000632322"/>
    </source>
</evidence>
<dbReference type="PANTHER" id="PTHR47547">
    <property type="match status" value="1"/>
</dbReference>
<feature type="transmembrane region" description="Helical" evidence="6">
    <location>
        <begin position="21"/>
        <end position="45"/>
    </location>
</feature>
<name>A0ABQ1LXT1_9MICO</name>
<feature type="transmembrane region" description="Helical" evidence="6">
    <location>
        <begin position="308"/>
        <end position="334"/>
    </location>
</feature>
<evidence type="ECO:0000256" key="2">
    <source>
        <dbReference type="ARBA" id="ARBA00022692"/>
    </source>
</evidence>
<feature type="domain" description="Amino acid permease/ SLC12A" evidence="7">
    <location>
        <begin position="21"/>
        <end position="494"/>
    </location>
</feature>
<evidence type="ECO:0000256" key="6">
    <source>
        <dbReference type="SAM" id="Phobius"/>
    </source>
</evidence>
<keyword evidence="3 6" id="KW-1133">Transmembrane helix</keyword>